<reference evidence="5 6" key="1">
    <citation type="journal article" date="2009" name="Stand. Genomic Sci.">
        <title>Complete genome sequence of Beutenbergia cavernae type strain (HKI 0122).</title>
        <authorList>
            <person name="Land M."/>
            <person name="Pukall R."/>
            <person name="Abt B."/>
            <person name="Goker M."/>
            <person name="Rohde M."/>
            <person name="Glavina Del Rio T."/>
            <person name="Tice H."/>
            <person name="Copeland A."/>
            <person name="Cheng J.F."/>
            <person name="Lucas S."/>
            <person name="Chen F."/>
            <person name="Nolan M."/>
            <person name="Bruce D."/>
            <person name="Goodwin L."/>
            <person name="Pitluck S."/>
            <person name="Ivanova N."/>
            <person name="Mavromatis K."/>
            <person name="Ovchinnikova G."/>
            <person name="Pati A."/>
            <person name="Chen A."/>
            <person name="Palaniappan K."/>
            <person name="Hauser L."/>
            <person name="Chang Y.J."/>
            <person name="Jefferies C.C."/>
            <person name="Saunders E."/>
            <person name="Brettin T."/>
            <person name="Detter J.C."/>
            <person name="Han C."/>
            <person name="Chain P."/>
            <person name="Bristow J."/>
            <person name="Eisen J.A."/>
            <person name="Markowitz V."/>
            <person name="Hugenholtz P."/>
            <person name="Kyrpides N.C."/>
            <person name="Klenk H.P."/>
            <person name="Lapidus A."/>
        </authorList>
    </citation>
    <scope>NUCLEOTIDE SEQUENCE [LARGE SCALE GENOMIC DNA]</scope>
    <source>
        <strain evidence="6">ATCC BAA-8 / DSM 12333 / NBRC 16432</strain>
    </source>
</reference>
<feature type="domain" description="Glycosyltransferase 2-like" evidence="4">
    <location>
        <begin position="348"/>
        <end position="473"/>
    </location>
</feature>
<dbReference type="STRING" id="471853.Bcav_1169"/>
<dbReference type="eggNOG" id="COG1215">
    <property type="taxonomic scope" value="Bacteria"/>
</dbReference>
<dbReference type="PANTHER" id="PTHR43685">
    <property type="entry name" value="GLYCOSYLTRANSFERASE"/>
    <property type="match status" value="1"/>
</dbReference>
<dbReference type="InterPro" id="IPR050834">
    <property type="entry name" value="Glycosyltransf_2"/>
</dbReference>
<evidence type="ECO:0000313" key="5">
    <source>
        <dbReference type="EMBL" id="ACQ79429.1"/>
    </source>
</evidence>
<evidence type="ECO:0000256" key="3">
    <source>
        <dbReference type="ARBA" id="ARBA00022679"/>
    </source>
</evidence>
<dbReference type="EMBL" id="CP001618">
    <property type="protein sequence ID" value="ACQ79429.1"/>
    <property type="molecule type" value="Genomic_DNA"/>
</dbReference>
<accession>C5C125</accession>
<dbReference type="InterPro" id="IPR029044">
    <property type="entry name" value="Nucleotide-diphossugar_trans"/>
</dbReference>
<protein>
    <submittedName>
        <fullName evidence="5">Glycosyl transferase family 2</fullName>
    </submittedName>
</protein>
<dbReference type="KEGG" id="bcv:Bcav_1169"/>
<dbReference type="GO" id="GO:0016740">
    <property type="term" value="F:transferase activity"/>
    <property type="evidence" value="ECO:0007669"/>
    <property type="project" value="UniProtKB-KW"/>
</dbReference>
<evidence type="ECO:0000259" key="4">
    <source>
        <dbReference type="Pfam" id="PF00535"/>
    </source>
</evidence>
<dbReference type="CAZy" id="GT2">
    <property type="family name" value="Glycosyltransferase Family 2"/>
</dbReference>
<dbReference type="InterPro" id="IPR001173">
    <property type="entry name" value="Glyco_trans_2-like"/>
</dbReference>
<dbReference type="RefSeq" id="WP_015881669.1">
    <property type="nucleotide sequence ID" value="NC_012669.1"/>
</dbReference>
<dbReference type="Pfam" id="PF00535">
    <property type="entry name" value="Glycos_transf_2"/>
    <property type="match status" value="2"/>
</dbReference>
<keyword evidence="6" id="KW-1185">Reference proteome</keyword>
<organism evidence="5 6">
    <name type="scientific">Beutenbergia cavernae (strain ATCC BAA-8 / DSM 12333 / CCUG 43141 / JCM 11478 / NBRC 16432 / NCIMB 13614 / HKI 0122)</name>
    <dbReference type="NCBI Taxonomy" id="471853"/>
    <lineage>
        <taxon>Bacteria</taxon>
        <taxon>Bacillati</taxon>
        <taxon>Actinomycetota</taxon>
        <taxon>Actinomycetes</taxon>
        <taxon>Micrococcales</taxon>
        <taxon>Beutenbergiaceae</taxon>
        <taxon>Beutenbergia</taxon>
    </lineage>
</organism>
<proteinExistence type="inferred from homology"/>
<feature type="domain" description="Glycosyltransferase 2-like" evidence="4">
    <location>
        <begin position="15"/>
        <end position="127"/>
    </location>
</feature>
<evidence type="ECO:0000256" key="1">
    <source>
        <dbReference type="ARBA" id="ARBA00006739"/>
    </source>
</evidence>
<dbReference type="AlphaFoldDB" id="C5C125"/>
<dbReference type="SUPFAM" id="SSF53448">
    <property type="entry name" value="Nucleotide-diphospho-sugar transferases"/>
    <property type="match status" value="2"/>
</dbReference>
<name>C5C125_BEUC1</name>
<dbReference type="Gene3D" id="3.90.550.10">
    <property type="entry name" value="Spore Coat Polysaccharide Biosynthesis Protein SpsA, Chain A"/>
    <property type="match status" value="2"/>
</dbReference>
<dbReference type="HOGENOM" id="CLU_456995_0_0_11"/>
<comment type="similarity">
    <text evidence="1">Belongs to the glycosyltransferase 2 family.</text>
</comment>
<keyword evidence="2" id="KW-0328">Glycosyltransferase</keyword>
<gene>
    <name evidence="5" type="ordered locus">Bcav_1169</name>
</gene>
<dbReference type="eggNOG" id="COG1216">
    <property type="taxonomic scope" value="Bacteria"/>
</dbReference>
<dbReference type="PANTHER" id="PTHR43685:SF5">
    <property type="entry name" value="GLYCOSYLTRANSFERASE EPSE-RELATED"/>
    <property type="match status" value="1"/>
</dbReference>
<sequence>MSAGTPTARARVVAVVVTYNRRDLLRECLDGLAAQTRPLDAVVVIDNASTDGSGDVARAHPIAADVRTLGENLGGAGGFTGGMALALDEHGADWLWLMDDDTIPRPGALEALLDVVDAHPAPLSVLSSAAVWTDGRDHPMNSQRVRPGAGVRELAVAARLGVTPIRTASFVSLLLRAEDVRTHGLPYADYFIWGDDSEYSGRLLRDGWGVRVPASVVEHRTKLFGSWEADPGDRFYYEIRNKLWLYWRTTSFRWWERVLYQGSATLGWLGTIRRSPNKGLLLRHLRHGVLDAVAAPPRPTAEVLAGEPAVADAVRELEDAARGGGEPRVSENARWEADAATRPGPAFSVLLPVYAGDDAAALRRAFDSATREQELPPDEVVLVQDGPVPAALAAQLAELTASDDVAVRLVVLPRNVRLAAALQAGLAQSRHEIVARVDADDVSLPSRFARQVPLVADEGYDVVGSAMREFDADDAAPSVGRVRDVVTEPDEIARAARFRNPLNHPTVVFRRSAVLAVGGYTDLPYMEDYWLWVRMLRAGARVTNVAEPLVLYRTDGVFARRGGIAPLRSDWRFQSAAHRVGFVTAAEAARNLALRTAYRLVPTRLREAGFRLVSR</sequence>
<dbReference type="Proteomes" id="UP000007962">
    <property type="component" value="Chromosome"/>
</dbReference>
<evidence type="ECO:0000256" key="2">
    <source>
        <dbReference type="ARBA" id="ARBA00022676"/>
    </source>
</evidence>
<dbReference type="OrthoDB" id="7665907at2"/>
<evidence type="ECO:0000313" key="6">
    <source>
        <dbReference type="Proteomes" id="UP000007962"/>
    </source>
</evidence>
<keyword evidence="3 5" id="KW-0808">Transferase</keyword>